<evidence type="ECO:0008006" key="3">
    <source>
        <dbReference type="Google" id="ProtNLM"/>
    </source>
</evidence>
<reference evidence="1 2" key="1">
    <citation type="submission" date="2023-04" db="EMBL/GenBank/DDBJ databases">
        <title>A novel bacteria isolated from coastal sediment.</title>
        <authorList>
            <person name="Liu X.-J."/>
            <person name="Du Z.-J."/>
        </authorList>
    </citation>
    <scope>NUCLEOTIDE SEQUENCE [LARGE SCALE GENOMIC DNA]</scope>
    <source>
        <strain evidence="1 2">SDUM461004</strain>
    </source>
</reference>
<proteinExistence type="predicted"/>
<gene>
    <name evidence="1" type="ORF">QEH59_12545</name>
</gene>
<name>A0ABU1AKB8_9BACT</name>
<evidence type="ECO:0000313" key="1">
    <source>
        <dbReference type="EMBL" id="MDQ8195260.1"/>
    </source>
</evidence>
<dbReference type="Proteomes" id="UP001243717">
    <property type="component" value="Unassembled WGS sequence"/>
</dbReference>
<keyword evidence="2" id="KW-1185">Reference proteome</keyword>
<comment type="caution">
    <text evidence="1">The sequence shown here is derived from an EMBL/GenBank/DDBJ whole genome shotgun (WGS) entry which is preliminary data.</text>
</comment>
<dbReference type="EMBL" id="JARXIC010000021">
    <property type="protein sequence ID" value="MDQ8195260.1"/>
    <property type="molecule type" value="Genomic_DNA"/>
</dbReference>
<organism evidence="1 2">
    <name type="scientific">Thalassobacterium sedimentorum</name>
    <dbReference type="NCBI Taxonomy" id="3041258"/>
    <lineage>
        <taxon>Bacteria</taxon>
        <taxon>Pseudomonadati</taxon>
        <taxon>Verrucomicrobiota</taxon>
        <taxon>Opitutia</taxon>
        <taxon>Puniceicoccales</taxon>
        <taxon>Coraliomargaritaceae</taxon>
        <taxon>Thalassobacterium</taxon>
    </lineage>
</organism>
<dbReference type="RefSeq" id="WP_308985716.1">
    <property type="nucleotide sequence ID" value="NZ_JARXIC010000021.1"/>
</dbReference>
<accession>A0ABU1AKB8</accession>
<evidence type="ECO:0000313" key="2">
    <source>
        <dbReference type="Proteomes" id="UP001243717"/>
    </source>
</evidence>
<protein>
    <recommendedName>
        <fullName evidence="3">Secreted protein</fullName>
    </recommendedName>
</protein>
<sequence length="142" mass="15369">MKRKITVAALLSLFAWNAVFGGVGGLLLCLHQSMTLHPELISGKVFDCASVSVDQSAELKCISESESCVDVELEAVDLPQVRLDEAQSAPVFNPLHALLSTTFEVVEQNFTLKEIAHIVQAQAPPELLDTSVLVAQTVNLRL</sequence>